<dbReference type="OMA" id="SWMNATP"/>
<dbReference type="Proteomes" id="UP000193685">
    <property type="component" value="Unassembled WGS sequence"/>
</dbReference>
<dbReference type="GO" id="GO:0035556">
    <property type="term" value="P:intracellular signal transduction"/>
    <property type="evidence" value="ECO:0007669"/>
    <property type="project" value="InterPro"/>
</dbReference>
<feature type="region of interest" description="Disordered" evidence="7">
    <location>
        <begin position="530"/>
        <end position="554"/>
    </location>
</feature>
<feature type="region of interest" description="Disordered" evidence="7">
    <location>
        <begin position="575"/>
        <end position="635"/>
    </location>
</feature>
<evidence type="ECO:0000256" key="7">
    <source>
        <dbReference type="SAM" id="MobiDB-lite"/>
    </source>
</evidence>
<feature type="compositionally biased region" description="Low complexity" evidence="7">
    <location>
        <begin position="1557"/>
        <end position="1573"/>
    </location>
</feature>
<evidence type="ECO:0000256" key="3">
    <source>
        <dbReference type="ARBA" id="ARBA00018529"/>
    </source>
</evidence>
<dbReference type="PANTHER" id="PTHR13179">
    <property type="entry name" value="DEP DOMAIN CONTAINING PROTEIN 5"/>
    <property type="match status" value="1"/>
</dbReference>
<dbReference type="Pfam" id="PF24438">
    <property type="entry name" value="IML1_N_fung"/>
    <property type="match status" value="1"/>
</dbReference>
<dbReference type="PANTHER" id="PTHR13179:SF8">
    <property type="entry name" value="GATOR COMPLEX PROTEIN DEPDC5"/>
    <property type="match status" value="1"/>
</dbReference>
<feature type="region of interest" description="Disordered" evidence="7">
    <location>
        <begin position="1481"/>
        <end position="1518"/>
    </location>
</feature>
<accession>A0A1Y2FET5</accession>
<comment type="similarity">
    <text evidence="2">Belongs to the IML1 family.</text>
</comment>
<dbReference type="Pfam" id="PF12257">
    <property type="entry name" value="IML1"/>
    <property type="match status" value="1"/>
</dbReference>
<dbReference type="GO" id="GO:0005096">
    <property type="term" value="F:GTPase activator activity"/>
    <property type="evidence" value="ECO:0007669"/>
    <property type="project" value="InterPro"/>
</dbReference>
<dbReference type="GeneID" id="63787872"/>
<reference evidence="9 10" key="1">
    <citation type="submission" date="2016-07" db="EMBL/GenBank/DDBJ databases">
        <title>Pervasive Adenine N6-methylation of Active Genes in Fungi.</title>
        <authorList>
            <consortium name="DOE Joint Genome Institute"/>
            <person name="Mondo S.J."/>
            <person name="Dannebaum R.O."/>
            <person name="Kuo R.C."/>
            <person name="Labutti K."/>
            <person name="Haridas S."/>
            <person name="Kuo A."/>
            <person name="Salamov A."/>
            <person name="Ahrendt S.R."/>
            <person name="Lipzen A."/>
            <person name="Sullivan W."/>
            <person name="Andreopoulos W.B."/>
            <person name="Clum A."/>
            <person name="Lindquist E."/>
            <person name="Daum C."/>
            <person name="Ramamoorthy G.K."/>
            <person name="Gryganskyi A."/>
            <person name="Culley D."/>
            <person name="Magnuson J.K."/>
            <person name="James T.Y."/>
            <person name="O'Malley M.A."/>
            <person name="Stajich J.E."/>
            <person name="Spatafora J.W."/>
            <person name="Visel A."/>
            <person name="Grigoriev I.V."/>
        </authorList>
    </citation>
    <scope>NUCLEOTIDE SEQUENCE [LARGE SCALE GENOMIC DNA]</scope>
    <source>
        <strain evidence="9 10">12-1054</strain>
    </source>
</reference>
<evidence type="ECO:0000313" key="10">
    <source>
        <dbReference type="Proteomes" id="UP000193685"/>
    </source>
</evidence>
<dbReference type="STRING" id="56484.A0A1Y2FET5"/>
<evidence type="ECO:0000256" key="5">
    <source>
        <dbReference type="ARBA" id="ARBA00022554"/>
    </source>
</evidence>
<feature type="compositionally biased region" description="Basic and acidic residues" evidence="7">
    <location>
        <begin position="530"/>
        <end position="539"/>
    </location>
</feature>
<dbReference type="InterPro" id="IPR027244">
    <property type="entry name" value="IML1"/>
</dbReference>
<proteinExistence type="inferred from homology"/>
<dbReference type="InterPro" id="IPR057068">
    <property type="entry name" value="IML1_N_fung"/>
</dbReference>
<keyword evidence="5" id="KW-0926">Vacuole</keyword>
<gene>
    <name evidence="9" type="ORF">BCR37DRAFT_393223</name>
</gene>
<comment type="subcellular location">
    <subcellularLocation>
        <location evidence="1">Vacuole membrane</location>
        <topology evidence="1">Peripheral membrane protein</topology>
    </subcellularLocation>
</comment>
<feature type="compositionally biased region" description="Low complexity" evidence="7">
    <location>
        <begin position="581"/>
        <end position="593"/>
    </location>
</feature>
<protein>
    <recommendedName>
        <fullName evidence="3">Vacuolar membrane-associated protein IML1</fullName>
    </recommendedName>
    <alternativeName>
        <fullName evidence="4">Vacuolar membrane-associated protein iml1</fullName>
    </alternativeName>
</protein>
<dbReference type="PROSITE" id="PS50186">
    <property type="entry name" value="DEP"/>
    <property type="match status" value="1"/>
</dbReference>
<feature type="compositionally biased region" description="Polar residues" evidence="7">
    <location>
        <begin position="1495"/>
        <end position="1518"/>
    </location>
</feature>
<feature type="domain" description="DEP" evidence="8">
    <location>
        <begin position="1136"/>
        <end position="1210"/>
    </location>
</feature>
<keyword evidence="10" id="KW-1185">Reference proteome</keyword>
<dbReference type="Pfam" id="PF19418">
    <property type="entry name" value="DEPDC5_CTD"/>
    <property type="match status" value="1"/>
</dbReference>
<dbReference type="OrthoDB" id="39497at2759"/>
<name>A0A1Y2FET5_PROLT</name>
<evidence type="ECO:0000256" key="2">
    <source>
        <dbReference type="ARBA" id="ARBA00005643"/>
    </source>
</evidence>
<feature type="compositionally biased region" description="Low complexity" evidence="7">
    <location>
        <begin position="751"/>
        <end position="760"/>
    </location>
</feature>
<evidence type="ECO:0000259" key="8">
    <source>
        <dbReference type="PROSITE" id="PS50186"/>
    </source>
</evidence>
<organism evidence="9 10">
    <name type="scientific">Protomyces lactucae-debilis</name>
    <dbReference type="NCBI Taxonomy" id="2754530"/>
    <lineage>
        <taxon>Eukaryota</taxon>
        <taxon>Fungi</taxon>
        <taxon>Dikarya</taxon>
        <taxon>Ascomycota</taxon>
        <taxon>Taphrinomycotina</taxon>
        <taxon>Taphrinomycetes</taxon>
        <taxon>Taphrinales</taxon>
        <taxon>Protomycetaceae</taxon>
        <taxon>Protomyces</taxon>
    </lineage>
</organism>
<evidence type="ECO:0000256" key="6">
    <source>
        <dbReference type="ARBA" id="ARBA00023136"/>
    </source>
</evidence>
<feature type="region of interest" description="Disordered" evidence="7">
    <location>
        <begin position="751"/>
        <end position="772"/>
    </location>
</feature>
<dbReference type="InterPro" id="IPR036388">
    <property type="entry name" value="WH-like_DNA-bd_sf"/>
</dbReference>
<dbReference type="InterPro" id="IPR048255">
    <property type="entry name" value="IML1_N"/>
</dbReference>
<feature type="region of interest" description="Disordered" evidence="7">
    <location>
        <begin position="1557"/>
        <end position="1605"/>
    </location>
</feature>
<dbReference type="InterPro" id="IPR036390">
    <property type="entry name" value="WH_DNA-bd_sf"/>
</dbReference>
<dbReference type="GO" id="GO:0010508">
    <property type="term" value="P:positive regulation of autophagy"/>
    <property type="evidence" value="ECO:0007669"/>
    <property type="project" value="TreeGrafter"/>
</dbReference>
<sequence length="1605" mass="178637">MNGAKELILWAHEYSTSPSDAIFNFDLLPGFDPETCVLKIGSAINSTGSPKLRPRHAAPQAKTVVVSPVPTSAEIKRKTPNLQISLLGGLTTAIGINPRSVVSVSIARKVDHAANYMVLYFKDQYISRSDMWRAACNLVGDCIHVGKRITFTGGIRAEVREIWQKNKKVFSAYVSASTKPVFRSESARYLIFIQMSKEMWDFEEDGELFYNKAVDGFLPELFKRWKSINAHHLVSIILFTRVTYKGVAGPFCLVPGIEDRRRSSTGSSSDVGLYNDFYKVVVDNVSSNNWESTLTELKRELHGFQRDVMLQKMRGPSSDGGDIISGSLTNAMEGNLLEAINLAAHQFHRDYIDRDLLRTGTSMIFVTPGSGQFQVDLNLLKLTSECLLGNGIGIDIVCLSKRPLHVTPLFRYRKTRNSDRDENGVDPLQDFEFILPYICEMSFYGDSASLDSAAADTKFQSRCKMQEVKSMGMLQTGYSSISIQPLLEEPIFQLAQPTAVAGLSERERNLYDELQFVSLDKRKELLEEYQKDVADDSPRTAEQTGEALLGTSVPSPVGQSFKGLYELSRGFQAAPKQRYTGPSPVSSPGSSFSRWNSHETSPRQLTDRASAVQSPERPILKRPVHNKSLMARPPLVRQFSSKTRMPPGMLSLKAQPSIGSMSSAVAAAAGVTVDHSPGPLVTKGFSPMLKSAPQMPILISSPARELFGEAHAIPIQTIKERRQSSVSSVVRPSFGGKKLLAPLNLVDKQAQSVSRSLQSSSRRRSAAKMQMSASARAPMDDSHNQEAVPWHVLVNPCYPAKNPDTWNARSWRWAHISSRARRVGGINWESLCAPAALPLSTSAPVDLKELETTKYSENSYSIYVNPDEHPLTQSQLLQEMVSLRLGQGFQLAKVSHDKALRMLSSNTVTTNELRTGPLGDLGGTIYVTHGEMEIHRLTPDASGHLIEVTRYVRQRENIKAIHYKSLIWQLAQDEGYDESHVTFRPVIWNHNWSYVDQVISGAEKKLSDSVRYWRARLLFLPSDIARDKRPLPPIAGGSEQFTDEEVRVAGIAKICELIERAVYVTPAEQKRQAKHPGTGGKSQLGVTFTTLSHAEYVALEAKQQTIAEEPPKLPASSKTLQSSEISLHDLSSELQSNRGVAFKDRLWHWRWHENSFVGSELVSWLLDRTELTSREEARQFAETLMDRGLFEHVQKKHSLLDGFYLYRLKPEYSSKTQKTWFGTRKVTPSVGMSSRARASSNVSSSAAASPVLRPHDAQHQFELSRWLRIDVDPHRKSYRPEFASLHCDALYSPENAFHVRLEWIAITAKLVEELVQQWSRTAEKYGLTLIEAPVDEASAVTRSNPFRAPLVIKLAEEPPRHNDAVNEPAIHTPKPQLPPTPLLVPGLSQESSQSDSTVMPDVPSLCAEREVWLERILRHWGFVLDQEAASKFPRHLQVTYSWGPPAFKYTQYIHKSGMALCQISEDGFLWLTNRLYVSRANTSTGEPRGDREKSTGSASHSTLTQLPAPTRVSSTLSSSEPDALRNAFLLWCQDKAKLQAFYEETLERLASEAAQKGATAQAATQGRTSSTSTDKANGSIMSSKRDSPTISATEKAGSVKSVILS</sequence>
<dbReference type="InterPro" id="IPR000591">
    <property type="entry name" value="DEP_dom"/>
</dbReference>
<dbReference type="InterPro" id="IPR045838">
    <property type="entry name" value="DEPDC5_CTD"/>
</dbReference>
<dbReference type="Pfam" id="PF00610">
    <property type="entry name" value="DEP"/>
    <property type="match status" value="1"/>
</dbReference>
<comment type="caution">
    <text evidence="9">The sequence shown here is derived from an EMBL/GenBank/DDBJ whole genome shotgun (WGS) entry which is preliminary data.</text>
</comment>
<dbReference type="GO" id="GO:0005774">
    <property type="term" value="C:vacuolar membrane"/>
    <property type="evidence" value="ECO:0007669"/>
    <property type="project" value="UniProtKB-SubCell"/>
</dbReference>
<evidence type="ECO:0000256" key="4">
    <source>
        <dbReference type="ARBA" id="ARBA00021881"/>
    </source>
</evidence>
<evidence type="ECO:0000313" key="9">
    <source>
        <dbReference type="EMBL" id="ORY81345.1"/>
    </source>
</evidence>
<dbReference type="SMART" id="SM00049">
    <property type="entry name" value="DEP"/>
    <property type="match status" value="1"/>
</dbReference>
<evidence type="ECO:0000256" key="1">
    <source>
        <dbReference type="ARBA" id="ARBA00004148"/>
    </source>
</evidence>
<dbReference type="RefSeq" id="XP_040724721.1">
    <property type="nucleotide sequence ID" value="XM_040871273.1"/>
</dbReference>
<feature type="compositionally biased region" description="Polar residues" evidence="7">
    <location>
        <begin position="1574"/>
        <end position="1592"/>
    </location>
</feature>
<dbReference type="Gene3D" id="1.10.10.10">
    <property type="entry name" value="Winged helix-like DNA-binding domain superfamily/Winged helix DNA-binding domain"/>
    <property type="match status" value="1"/>
</dbReference>
<dbReference type="GO" id="GO:1990130">
    <property type="term" value="C:GATOR1 complex"/>
    <property type="evidence" value="ECO:0007669"/>
    <property type="project" value="TreeGrafter"/>
</dbReference>
<dbReference type="SUPFAM" id="SSF46785">
    <property type="entry name" value="Winged helix' DNA-binding domain"/>
    <property type="match status" value="1"/>
</dbReference>
<keyword evidence="6" id="KW-0472">Membrane</keyword>
<dbReference type="GO" id="GO:1904262">
    <property type="term" value="P:negative regulation of TORC1 signaling"/>
    <property type="evidence" value="ECO:0007669"/>
    <property type="project" value="TreeGrafter"/>
</dbReference>
<dbReference type="EMBL" id="MCFI01000011">
    <property type="protein sequence ID" value="ORY81345.1"/>
    <property type="molecule type" value="Genomic_DNA"/>
</dbReference>